<keyword evidence="2" id="KW-1185">Reference proteome</keyword>
<comment type="caution">
    <text evidence="1">The sequence shown here is derived from an EMBL/GenBank/DDBJ whole genome shotgun (WGS) entry which is preliminary data.</text>
</comment>
<accession>A0ABP8Q748</accession>
<gene>
    <name evidence="1" type="ORF">GCM10023172_15810</name>
</gene>
<dbReference type="EMBL" id="BAABGQ010000005">
    <property type="protein sequence ID" value="GAA4498571.1"/>
    <property type="molecule type" value="Genomic_DNA"/>
</dbReference>
<organism evidence="1 2">
    <name type="scientific">Hymenobacter ginsengisoli</name>
    <dbReference type="NCBI Taxonomy" id="1051626"/>
    <lineage>
        <taxon>Bacteria</taxon>
        <taxon>Pseudomonadati</taxon>
        <taxon>Bacteroidota</taxon>
        <taxon>Cytophagia</taxon>
        <taxon>Cytophagales</taxon>
        <taxon>Hymenobacteraceae</taxon>
        <taxon>Hymenobacter</taxon>
    </lineage>
</organism>
<dbReference type="Proteomes" id="UP001501243">
    <property type="component" value="Unassembled WGS sequence"/>
</dbReference>
<evidence type="ECO:0000313" key="1">
    <source>
        <dbReference type="EMBL" id="GAA4498571.1"/>
    </source>
</evidence>
<protein>
    <submittedName>
        <fullName evidence="1">Uncharacterized protein</fullName>
    </submittedName>
</protein>
<sequence>MRRRKKSTGATLAKRSPISPRLPMAFKLFDKFLGRPKGEEQGHVYKYSVLASVLLVFIPEEYFFPDFISTTEFLEKQSFYNDIKNVILDFQQCKLLHGLGMGLEVQSYYESAKAVNKKVFWVGNKGMHEIIIMMLEPDYSSTDIIPYLPSVPDLSSLS</sequence>
<evidence type="ECO:0000313" key="2">
    <source>
        <dbReference type="Proteomes" id="UP001501243"/>
    </source>
</evidence>
<name>A0ABP8Q748_9BACT</name>
<proteinExistence type="predicted"/>
<reference evidence="2" key="1">
    <citation type="journal article" date="2019" name="Int. J. Syst. Evol. Microbiol.">
        <title>The Global Catalogue of Microorganisms (GCM) 10K type strain sequencing project: providing services to taxonomists for standard genome sequencing and annotation.</title>
        <authorList>
            <consortium name="The Broad Institute Genomics Platform"/>
            <consortium name="The Broad Institute Genome Sequencing Center for Infectious Disease"/>
            <person name="Wu L."/>
            <person name="Ma J."/>
        </authorList>
    </citation>
    <scope>NUCLEOTIDE SEQUENCE [LARGE SCALE GENOMIC DNA]</scope>
    <source>
        <strain evidence="2">JCM 17841</strain>
    </source>
</reference>